<dbReference type="SUPFAM" id="SSF56801">
    <property type="entry name" value="Acetyl-CoA synthetase-like"/>
    <property type="match status" value="1"/>
</dbReference>
<evidence type="ECO:0000256" key="2">
    <source>
        <dbReference type="ARBA" id="ARBA00022598"/>
    </source>
</evidence>
<sequence length="549" mass="61166">MITDLKINAEAKKRYYRLGYWGTKTLCDVWDEQSARFANRTYVKDDLGGNLTYGQVDRLASRLATWLKTEAGVQNGDVVTFQVPKWVEFCIIYVACLKVGAVMHPIATNFNADDLNYAFGLVKPRVYICPTKYKAVDYEAQFRELGCDVTRDMTVLLIDQHDAPRDDSTCAALTDVLARCAPLDEPSPSSSDEVACILSTSGTTGRPKAVLLTHNNILFSERAYVSVLDMTPDDVCWMPSPLNHATGFFHGLIATMLVGASTVLELKFSAEDAIDLINREGCTWSHGATPFVHDIVAYMEKTGKRAETLRFYLCGGAPVPSIMVDRAYALGFLLCESYGSTESCPHIYVPLDKCLHWDGNWSGIAYKGIEVRVVDEKHNPVPLGEQGEECSRGPHQFVGYLNDPENTAKALDDEGWFYSGDLCVMDEEGRIRITGRKKEILIRGGENISVSEVDANVSGCPGIGNHATIGMPDQRLGERICTFVVPKGDARPTVPDVQDYLRAKGVPKRLWPERIEYIDAIPYTKTGKIRRFVLQQELERRMKAEQEEG</sequence>
<comment type="similarity">
    <text evidence="1">Belongs to the ATP-dependent AMP-binding enzyme family.</text>
</comment>
<dbReference type="Gene3D" id="3.40.50.12780">
    <property type="entry name" value="N-terminal domain of ligase-like"/>
    <property type="match status" value="1"/>
</dbReference>
<comment type="caution">
    <text evidence="5">The sequence shown here is derived from an EMBL/GenBank/DDBJ whole genome shotgun (WGS) entry which is preliminary data.</text>
</comment>
<dbReference type="InterPro" id="IPR000873">
    <property type="entry name" value="AMP-dep_synth/lig_dom"/>
</dbReference>
<evidence type="ECO:0000259" key="3">
    <source>
        <dbReference type="Pfam" id="PF00501"/>
    </source>
</evidence>
<evidence type="ECO:0000256" key="1">
    <source>
        <dbReference type="ARBA" id="ARBA00006432"/>
    </source>
</evidence>
<dbReference type="Gene3D" id="3.30.300.30">
    <property type="match status" value="1"/>
</dbReference>
<gene>
    <name evidence="5" type="ORF">DMP06_07285</name>
</gene>
<dbReference type="Proteomes" id="UP000269591">
    <property type="component" value="Unassembled WGS sequence"/>
</dbReference>
<dbReference type="InterPro" id="IPR025110">
    <property type="entry name" value="AMP-bd_C"/>
</dbReference>
<organism evidence="5 6">
    <name type="scientific">Slackia equolifaciens</name>
    <dbReference type="NCBI Taxonomy" id="498718"/>
    <lineage>
        <taxon>Bacteria</taxon>
        <taxon>Bacillati</taxon>
        <taxon>Actinomycetota</taxon>
        <taxon>Coriobacteriia</taxon>
        <taxon>Eggerthellales</taxon>
        <taxon>Eggerthellaceae</taxon>
        <taxon>Slackia</taxon>
    </lineage>
</organism>
<feature type="domain" description="AMP-binding enzyme C-terminal" evidence="4">
    <location>
        <begin position="452"/>
        <end position="528"/>
    </location>
</feature>
<dbReference type="RefSeq" id="WP_123209079.1">
    <property type="nucleotide sequence ID" value="NZ_JBHTHO010000007.1"/>
</dbReference>
<dbReference type="InterPro" id="IPR042099">
    <property type="entry name" value="ANL_N_sf"/>
</dbReference>
<dbReference type="PANTHER" id="PTHR43201:SF5">
    <property type="entry name" value="MEDIUM-CHAIN ACYL-COA LIGASE ACSF2, MITOCHONDRIAL"/>
    <property type="match status" value="1"/>
</dbReference>
<accession>A0A3N0AXK3</accession>
<evidence type="ECO:0000259" key="4">
    <source>
        <dbReference type="Pfam" id="PF13193"/>
    </source>
</evidence>
<protein>
    <submittedName>
        <fullName evidence="5">Cyclohexanecarboxylate-CoA ligase</fullName>
    </submittedName>
</protein>
<proteinExistence type="inferred from homology"/>
<name>A0A3N0AXK3_9ACTN</name>
<dbReference type="NCBIfam" id="NF004758">
    <property type="entry name" value="PRK06087.1"/>
    <property type="match status" value="1"/>
</dbReference>
<keyword evidence="2 5" id="KW-0436">Ligase</keyword>
<dbReference type="Pfam" id="PF13193">
    <property type="entry name" value="AMP-binding_C"/>
    <property type="match status" value="1"/>
</dbReference>
<dbReference type="GO" id="GO:0006631">
    <property type="term" value="P:fatty acid metabolic process"/>
    <property type="evidence" value="ECO:0007669"/>
    <property type="project" value="TreeGrafter"/>
</dbReference>
<dbReference type="GO" id="GO:0031956">
    <property type="term" value="F:medium-chain fatty acid-CoA ligase activity"/>
    <property type="evidence" value="ECO:0007669"/>
    <property type="project" value="TreeGrafter"/>
</dbReference>
<evidence type="ECO:0000313" key="5">
    <source>
        <dbReference type="EMBL" id="RNL39418.1"/>
    </source>
</evidence>
<dbReference type="OrthoDB" id="9803968at2"/>
<dbReference type="EMBL" id="QIBX01000012">
    <property type="protein sequence ID" value="RNL39418.1"/>
    <property type="molecule type" value="Genomic_DNA"/>
</dbReference>
<dbReference type="InterPro" id="IPR045851">
    <property type="entry name" value="AMP-bd_C_sf"/>
</dbReference>
<dbReference type="AlphaFoldDB" id="A0A3N0AXK3"/>
<dbReference type="Pfam" id="PF00501">
    <property type="entry name" value="AMP-binding"/>
    <property type="match status" value="1"/>
</dbReference>
<reference evidence="6" key="1">
    <citation type="submission" date="2018-05" db="EMBL/GenBank/DDBJ databases">
        <title>Genome Sequencing of selected type strains of the family Eggerthellaceae.</title>
        <authorList>
            <person name="Danylec N."/>
            <person name="Stoll D.A."/>
            <person name="Doetsch A."/>
            <person name="Huch M."/>
        </authorList>
    </citation>
    <scope>NUCLEOTIDE SEQUENCE [LARGE SCALE GENOMIC DNA]</scope>
    <source>
        <strain evidence="6">DSM 24851</strain>
    </source>
</reference>
<dbReference type="PANTHER" id="PTHR43201">
    <property type="entry name" value="ACYL-COA SYNTHETASE"/>
    <property type="match status" value="1"/>
</dbReference>
<feature type="domain" description="AMP-dependent synthetase/ligase" evidence="3">
    <location>
        <begin position="31"/>
        <end position="401"/>
    </location>
</feature>
<keyword evidence="6" id="KW-1185">Reference proteome</keyword>
<evidence type="ECO:0000313" key="6">
    <source>
        <dbReference type="Proteomes" id="UP000269591"/>
    </source>
</evidence>